<dbReference type="AlphaFoldDB" id="A0A8K0SMB3"/>
<dbReference type="Proteomes" id="UP000813444">
    <property type="component" value="Unassembled WGS sequence"/>
</dbReference>
<gene>
    <name evidence="2" type="ORF">B0I35DRAFT_482335</name>
</gene>
<evidence type="ECO:0000256" key="1">
    <source>
        <dbReference type="SAM" id="Coils"/>
    </source>
</evidence>
<name>A0A8K0SMB3_9HYPO</name>
<dbReference type="OrthoDB" id="4868114at2759"/>
<feature type="coiled-coil region" evidence="1">
    <location>
        <begin position="261"/>
        <end position="288"/>
    </location>
</feature>
<keyword evidence="3" id="KW-1185">Reference proteome</keyword>
<dbReference type="EMBL" id="JAGPNK010000013">
    <property type="protein sequence ID" value="KAH7309578.1"/>
    <property type="molecule type" value="Genomic_DNA"/>
</dbReference>
<sequence>MYGVDFGSHQGLINHVIVDIIHQDRVQAHPAPESEDDEMTIDSLSDCPMDEDWMCLEQCCARYQHSFSSSSEYDRHIKSAGHMMAMDESLRLSNEELSREELEAKRQMRRALTCDGEKCPARGKVLSTPKSYYNHLSTKLHIHGEEVKVEKALPSKEPGGYCTTSMCPRYLHEFTTGANLRKHLASAAHVRAEKWVKKPVDAAEEMVPSTPRREICSLGGLVSPITPNQFSPLTPAGPSTPIALGISRTEVMTASPVELRLKLLEDRQVKLEEEISSLKEQLRQTNIRSPVASAFGNGVAIGHDDFEEIVRNMFEA</sequence>
<protein>
    <submittedName>
        <fullName evidence="2">Uncharacterized protein</fullName>
    </submittedName>
</protein>
<reference evidence="2" key="1">
    <citation type="journal article" date="2021" name="Nat. Commun.">
        <title>Genetic determinants of endophytism in the Arabidopsis root mycobiome.</title>
        <authorList>
            <person name="Mesny F."/>
            <person name="Miyauchi S."/>
            <person name="Thiergart T."/>
            <person name="Pickel B."/>
            <person name="Atanasova L."/>
            <person name="Karlsson M."/>
            <person name="Huettel B."/>
            <person name="Barry K.W."/>
            <person name="Haridas S."/>
            <person name="Chen C."/>
            <person name="Bauer D."/>
            <person name="Andreopoulos W."/>
            <person name="Pangilinan J."/>
            <person name="LaButti K."/>
            <person name="Riley R."/>
            <person name="Lipzen A."/>
            <person name="Clum A."/>
            <person name="Drula E."/>
            <person name="Henrissat B."/>
            <person name="Kohler A."/>
            <person name="Grigoriev I.V."/>
            <person name="Martin F.M."/>
            <person name="Hacquard S."/>
        </authorList>
    </citation>
    <scope>NUCLEOTIDE SEQUENCE</scope>
    <source>
        <strain evidence="2">MPI-CAGE-CH-0235</strain>
    </source>
</reference>
<organism evidence="2 3">
    <name type="scientific">Stachybotrys elegans</name>
    <dbReference type="NCBI Taxonomy" id="80388"/>
    <lineage>
        <taxon>Eukaryota</taxon>
        <taxon>Fungi</taxon>
        <taxon>Dikarya</taxon>
        <taxon>Ascomycota</taxon>
        <taxon>Pezizomycotina</taxon>
        <taxon>Sordariomycetes</taxon>
        <taxon>Hypocreomycetidae</taxon>
        <taxon>Hypocreales</taxon>
        <taxon>Stachybotryaceae</taxon>
        <taxon>Stachybotrys</taxon>
    </lineage>
</organism>
<keyword evidence="1" id="KW-0175">Coiled coil</keyword>
<evidence type="ECO:0000313" key="2">
    <source>
        <dbReference type="EMBL" id="KAH7309578.1"/>
    </source>
</evidence>
<comment type="caution">
    <text evidence="2">The sequence shown here is derived from an EMBL/GenBank/DDBJ whole genome shotgun (WGS) entry which is preliminary data.</text>
</comment>
<accession>A0A8K0SMB3</accession>
<evidence type="ECO:0000313" key="3">
    <source>
        <dbReference type="Proteomes" id="UP000813444"/>
    </source>
</evidence>
<proteinExistence type="predicted"/>